<name>A0A165GSH2_9APHY</name>
<dbReference type="STRING" id="1314785.A0A165GSH2"/>
<dbReference type="Proteomes" id="UP000076871">
    <property type="component" value="Unassembled WGS sequence"/>
</dbReference>
<evidence type="ECO:0000256" key="2">
    <source>
        <dbReference type="ARBA" id="ARBA00022478"/>
    </source>
</evidence>
<organism evidence="7 8">
    <name type="scientific">Laetiporus sulphureus 93-53</name>
    <dbReference type="NCBI Taxonomy" id="1314785"/>
    <lineage>
        <taxon>Eukaryota</taxon>
        <taxon>Fungi</taxon>
        <taxon>Dikarya</taxon>
        <taxon>Basidiomycota</taxon>
        <taxon>Agaricomycotina</taxon>
        <taxon>Agaricomycetes</taxon>
        <taxon>Polyporales</taxon>
        <taxon>Laetiporus</taxon>
    </lineage>
</organism>
<evidence type="ECO:0000256" key="5">
    <source>
        <dbReference type="SAM" id="MobiDB-lite"/>
    </source>
</evidence>
<dbReference type="GO" id="GO:0006362">
    <property type="term" value="P:transcription elongation by RNA polymerase I"/>
    <property type="evidence" value="ECO:0007669"/>
    <property type="project" value="TreeGrafter"/>
</dbReference>
<dbReference type="PANTHER" id="PTHR12709:SF5">
    <property type="entry name" value="DNA-DIRECTED RNA POLYMERASE I SUBUNIT RPA43"/>
    <property type="match status" value="1"/>
</dbReference>
<comment type="subcellular location">
    <subcellularLocation>
        <location evidence="1">Nucleus</location>
    </subcellularLocation>
</comment>
<proteinExistence type="predicted"/>
<dbReference type="AlphaFoldDB" id="A0A165GSH2"/>
<evidence type="ECO:0000256" key="1">
    <source>
        <dbReference type="ARBA" id="ARBA00004123"/>
    </source>
</evidence>
<evidence type="ECO:0000259" key="6">
    <source>
        <dbReference type="Pfam" id="PF17875"/>
    </source>
</evidence>
<dbReference type="EMBL" id="KV427608">
    <property type="protein sequence ID" value="KZT10747.1"/>
    <property type="molecule type" value="Genomic_DNA"/>
</dbReference>
<reference evidence="7 8" key="1">
    <citation type="journal article" date="2016" name="Mol. Biol. Evol.">
        <title>Comparative Genomics of Early-Diverging Mushroom-Forming Fungi Provides Insights into the Origins of Lignocellulose Decay Capabilities.</title>
        <authorList>
            <person name="Nagy L.G."/>
            <person name="Riley R."/>
            <person name="Tritt A."/>
            <person name="Adam C."/>
            <person name="Daum C."/>
            <person name="Floudas D."/>
            <person name="Sun H."/>
            <person name="Yadav J.S."/>
            <person name="Pangilinan J."/>
            <person name="Larsson K.H."/>
            <person name="Matsuura K."/>
            <person name="Barry K."/>
            <person name="Labutti K."/>
            <person name="Kuo R."/>
            <person name="Ohm R.A."/>
            <person name="Bhattacharya S.S."/>
            <person name="Shirouzu T."/>
            <person name="Yoshinaga Y."/>
            <person name="Martin F.M."/>
            <person name="Grigoriev I.V."/>
            <person name="Hibbett D.S."/>
        </authorList>
    </citation>
    <scope>NUCLEOTIDE SEQUENCE [LARGE SCALE GENOMIC DNA]</scope>
    <source>
        <strain evidence="7 8">93-53</strain>
    </source>
</reference>
<keyword evidence="8" id="KW-1185">Reference proteome</keyword>
<keyword evidence="2" id="KW-0240">DNA-directed RNA polymerase</keyword>
<dbReference type="Gene3D" id="3.30.1490.120">
    <property type="entry name" value="RNA polymerase Rpb7-like, N-terminal domain"/>
    <property type="match status" value="1"/>
</dbReference>
<dbReference type="Pfam" id="PF17875">
    <property type="entry name" value="RPA43_OB"/>
    <property type="match status" value="1"/>
</dbReference>
<dbReference type="InterPro" id="IPR041178">
    <property type="entry name" value="RPA43_OB"/>
</dbReference>
<dbReference type="PANTHER" id="PTHR12709">
    <property type="entry name" value="DNA-DIRECTED RNA POLYMERASE II, III"/>
    <property type="match status" value="1"/>
</dbReference>
<feature type="compositionally biased region" description="Basic and acidic residues" evidence="5">
    <location>
        <begin position="297"/>
        <end position="316"/>
    </location>
</feature>
<sequence length="347" mass="38320">MNKILEKKAKKRKHAVADIGLVAEPSTKRAKKDKTKRDKGKTRATDDGSEFRVIQATMSVSIPPVFANNLRKGVEEMLDSLLMRYIPALQGVMLAHDELSFLDSMATIKADCPFANCRVAFNTTVWSPQIGMKLVGKVNLCSPGHVALLLRRTFNVSIPRHHIPEDQWEFEYGPAENDPEFGAAIADEKTGTQDGETEQVGGNGRWVHKLTGVRLGDSHGFLEFTVVGLTIANRMLSLVGSIQPDPFSPEHVPRQTVAATTDVRDEPGVDEFHPVEEINEDDGSEVDTFELLGRMGDQAKAREAELRKQEEKEAKRDQRRRRKEAKGGEGAGGVDAGGRKGKKKKKA</sequence>
<dbReference type="Gene3D" id="2.40.50.1060">
    <property type="match status" value="1"/>
</dbReference>
<evidence type="ECO:0000313" key="8">
    <source>
        <dbReference type="Proteomes" id="UP000076871"/>
    </source>
</evidence>
<feature type="domain" description="RPA43 OB" evidence="6">
    <location>
        <begin position="128"/>
        <end position="242"/>
    </location>
</feature>
<evidence type="ECO:0000256" key="4">
    <source>
        <dbReference type="ARBA" id="ARBA00023242"/>
    </source>
</evidence>
<evidence type="ECO:0000256" key="3">
    <source>
        <dbReference type="ARBA" id="ARBA00023163"/>
    </source>
</evidence>
<dbReference type="RefSeq" id="XP_040768487.1">
    <property type="nucleotide sequence ID" value="XM_040907956.1"/>
</dbReference>
<keyword evidence="4" id="KW-0539">Nucleus</keyword>
<protein>
    <recommendedName>
        <fullName evidence="6">RPA43 OB domain-containing protein</fullName>
    </recommendedName>
</protein>
<dbReference type="GO" id="GO:0006352">
    <property type="term" value="P:DNA-templated transcription initiation"/>
    <property type="evidence" value="ECO:0007669"/>
    <property type="project" value="InterPro"/>
</dbReference>
<dbReference type="GO" id="GO:0005736">
    <property type="term" value="C:RNA polymerase I complex"/>
    <property type="evidence" value="ECO:0007669"/>
    <property type="project" value="TreeGrafter"/>
</dbReference>
<feature type="compositionally biased region" description="Basic residues" evidence="5">
    <location>
        <begin position="28"/>
        <end position="40"/>
    </location>
</feature>
<keyword evidence="3" id="KW-0804">Transcription</keyword>
<dbReference type="InterPro" id="IPR036898">
    <property type="entry name" value="RNA_pol_Rpb7-like_N_sf"/>
</dbReference>
<gene>
    <name evidence="7" type="ORF">LAESUDRAFT_721116</name>
</gene>
<feature type="region of interest" description="Disordered" evidence="5">
    <location>
        <begin position="291"/>
        <end position="347"/>
    </location>
</feature>
<dbReference type="InParanoid" id="A0A165GSH2"/>
<dbReference type="InterPro" id="IPR045113">
    <property type="entry name" value="Rpb7-like"/>
</dbReference>
<dbReference type="OrthoDB" id="10250504at2759"/>
<accession>A0A165GSH2</accession>
<dbReference type="GeneID" id="63824985"/>
<feature type="region of interest" description="Disordered" evidence="5">
    <location>
        <begin position="26"/>
        <end position="47"/>
    </location>
</feature>
<evidence type="ECO:0000313" key="7">
    <source>
        <dbReference type="EMBL" id="KZT10747.1"/>
    </source>
</evidence>